<organism evidence="3 4">
    <name type="scientific">Endozoicomonas lisbonensis</name>
    <dbReference type="NCBI Taxonomy" id="3120522"/>
    <lineage>
        <taxon>Bacteria</taxon>
        <taxon>Pseudomonadati</taxon>
        <taxon>Pseudomonadota</taxon>
        <taxon>Gammaproteobacteria</taxon>
        <taxon>Oceanospirillales</taxon>
        <taxon>Endozoicomonadaceae</taxon>
        <taxon>Endozoicomonas</taxon>
    </lineage>
</organism>
<dbReference type="EMBL" id="JBEWTB010000003">
    <property type="protein sequence ID" value="MET4759594.1"/>
    <property type="molecule type" value="Genomic_DNA"/>
</dbReference>
<feature type="compositionally biased region" description="Basic and acidic residues" evidence="1">
    <location>
        <begin position="556"/>
        <end position="569"/>
    </location>
</feature>
<evidence type="ECO:0000256" key="1">
    <source>
        <dbReference type="SAM" id="MobiDB-lite"/>
    </source>
</evidence>
<evidence type="ECO:0000313" key="3">
    <source>
        <dbReference type="EMBL" id="MET4759594.1"/>
    </source>
</evidence>
<reference evidence="3 4" key="1">
    <citation type="submission" date="2024-06" db="EMBL/GenBank/DDBJ databases">
        <title>Genomic Encyclopedia of Type Strains, Phase V (KMG-V): Genome sequencing to study the core and pangenomes of soil and plant-associated prokaryotes.</title>
        <authorList>
            <person name="Whitman W."/>
        </authorList>
    </citation>
    <scope>NUCLEOTIDE SEQUENCE [LARGE SCALE GENOMIC DNA]</scope>
    <source>
        <strain evidence="3 4">NE40</strain>
    </source>
</reference>
<feature type="region of interest" description="Disordered" evidence="1">
    <location>
        <begin position="456"/>
        <end position="532"/>
    </location>
</feature>
<evidence type="ECO:0000259" key="2">
    <source>
        <dbReference type="PROSITE" id="PS50042"/>
    </source>
</evidence>
<feature type="domain" description="Cyclic nucleotide-binding" evidence="2">
    <location>
        <begin position="137"/>
        <end position="217"/>
    </location>
</feature>
<proteinExistence type="predicted"/>
<feature type="compositionally biased region" description="Basic and acidic residues" evidence="1">
    <location>
        <begin position="468"/>
        <end position="477"/>
    </location>
</feature>
<dbReference type="PROSITE" id="PS50042">
    <property type="entry name" value="CNMP_BINDING_3"/>
    <property type="match status" value="1"/>
</dbReference>
<evidence type="ECO:0000313" key="4">
    <source>
        <dbReference type="Proteomes" id="UP001549366"/>
    </source>
</evidence>
<feature type="region of interest" description="Disordered" evidence="1">
    <location>
        <begin position="602"/>
        <end position="631"/>
    </location>
</feature>
<feature type="compositionally biased region" description="Basic and acidic residues" evidence="1">
    <location>
        <begin position="503"/>
        <end position="516"/>
    </location>
</feature>
<dbReference type="InterPro" id="IPR005068">
    <property type="entry name" value="Phage_lambda_Stf-r2"/>
</dbReference>
<keyword evidence="4" id="KW-1185">Reference proteome</keyword>
<gene>
    <name evidence="3" type="ORF">V5J35_004913</name>
</gene>
<protein>
    <recommendedName>
        <fullName evidence="2">Cyclic nucleotide-binding domain-containing protein</fullName>
    </recommendedName>
</protein>
<sequence>MSRKGYSFDSLVREVEAHHGNEDNPHNLDKKQLDLGNVDNVQQAPIDRKINTTAPLQGGGDLTADRTLSVRAATTELTGVSKLNDAIDSKSTTESATPNAVRQAYEQGTEGIEKAEDALDKIDELNASIVGQFKHLGGVDLSSGKYPDKPEYSAIWHVQIGGTVGEETHIANASTKSSEVYEKGDSLVYSLDLDKFYKVQDKASISSDEVYDKFLQKTAKAADTGKVDGKDARHFNHGTNTRGMIAGSVNESPERGGFIDGTNGGANPTGNRAIGFQAVGDGGTRMFQILSPTVNTEVWFRSKDYQNGDWRGWGKFFSTLDKPKVADVDGLQGELNKKSDTGHEHSDLVKKSGDTISGHLRVENGALPWYEMPEKPEDSAADYPQGLSVGNITSGSNNGWPTSHTTVLTVKAGSSTTRMIQILGDSNSHRLYWRSAHNSSSDPGFWKPFRKIYHEGDKPSSEEIGASPEDHNHDNDYLGKTAQASDSAKLDGKAASSFATSGHNHDSVYSKTDHTHSGYASSNHNHDNDYLGKTAQASDSAKLDGKAASSFATSGHNHDSVYSKTDHTHSGYASSNHNHDNDYLGKTAQASDSAKLDGKAASSFATSGHNHDSVYSKTDHTHSGYASSNHNHDSVYVRTTFDYDKPASANRGDLHHTKFALKDTDEREKITFHRERTRMELYYNYVSYKNYLYRVTNNAPRIVERSGNYGLTWTEIGSFPAGTKALHNINETCSHANSPVFIHKHFLCYQQGRHLKYVDLESTPFRWRDYALGLGGIQNVVVMFTTNSNILVLAKKVRENMSQDRNYRLTISSSGNVSRSSETGRYVPDDVRQDDLFIHPTSYKNRQIAILGSSLLDQDSTSVISFTHFIYNSTGSSSGWRMIRPEQPSDGGGLVYRGHGALSMNDRYVMYSDRTRMLVWELSSMKLVRDIELSRNPNLGTWDGYGVARFLAERTIVKDLDDIEISYDLGQNWERVLDNEQARENSGRYLRHMNSEVLITDSRVYDGDDLQDWRVSYGVMRPKNSEYGTVTEVFDGENWCLPIDHRLLDSIQEGQYIVEEGTNFKVFNDGYKECWGTAIGDSIKAHLPVKFFSTDYEVELKPFGSDQFSYSIVSEKVLEMKCIERLEGDSGSPAVCEWRCSGF</sequence>
<dbReference type="Pfam" id="PF03406">
    <property type="entry name" value="Phage_fiber_2"/>
    <property type="match status" value="1"/>
</dbReference>
<comment type="caution">
    <text evidence="3">The sequence shown here is derived from an EMBL/GenBank/DDBJ whole genome shotgun (WGS) entry which is preliminary data.</text>
</comment>
<dbReference type="RefSeq" id="WP_354011432.1">
    <property type="nucleotide sequence ID" value="NZ_JBEWTA010000002.1"/>
</dbReference>
<feature type="compositionally biased region" description="Basic and acidic residues" evidence="1">
    <location>
        <begin position="609"/>
        <end position="622"/>
    </location>
</feature>
<accession>A0ABV2SPA3</accession>
<feature type="region of interest" description="Disordered" evidence="1">
    <location>
        <begin position="549"/>
        <end position="585"/>
    </location>
</feature>
<dbReference type="Proteomes" id="UP001549366">
    <property type="component" value="Unassembled WGS sequence"/>
</dbReference>
<dbReference type="InterPro" id="IPR000595">
    <property type="entry name" value="cNMP-bd_dom"/>
</dbReference>
<name>A0ABV2SPA3_9GAMM</name>